<dbReference type="WBParaSite" id="Hba_20361">
    <property type="protein sequence ID" value="Hba_20361"/>
    <property type="gene ID" value="Hba_20361"/>
</dbReference>
<accession>A0A1I7XS52</accession>
<dbReference type="Proteomes" id="UP000095283">
    <property type="component" value="Unplaced"/>
</dbReference>
<dbReference type="AlphaFoldDB" id="A0A1I7XS52"/>
<evidence type="ECO:0000313" key="1">
    <source>
        <dbReference type="Proteomes" id="UP000095283"/>
    </source>
</evidence>
<sequence>MGAGSGNFINNETFVGDEVNTLYFMSMHITPRTVFASFTPLEDTREKWHLFRTNHDWSSMLPTESYRFFLINTT</sequence>
<organism evidence="1 2">
    <name type="scientific">Heterorhabditis bacteriophora</name>
    <name type="common">Entomopathogenic nematode worm</name>
    <dbReference type="NCBI Taxonomy" id="37862"/>
    <lineage>
        <taxon>Eukaryota</taxon>
        <taxon>Metazoa</taxon>
        <taxon>Ecdysozoa</taxon>
        <taxon>Nematoda</taxon>
        <taxon>Chromadorea</taxon>
        <taxon>Rhabditida</taxon>
        <taxon>Rhabditina</taxon>
        <taxon>Rhabditomorpha</taxon>
        <taxon>Strongyloidea</taxon>
        <taxon>Heterorhabditidae</taxon>
        <taxon>Heterorhabditis</taxon>
    </lineage>
</organism>
<evidence type="ECO:0000313" key="2">
    <source>
        <dbReference type="WBParaSite" id="Hba_20361"/>
    </source>
</evidence>
<protein>
    <submittedName>
        <fullName evidence="2">Sucrose-6-phosphate hydrolase</fullName>
    </submittedName>
</protein>
<proteinExistence type="predicted"/>
<reference evidence="2" key="1">
    <citation type="submission" date="2016-11" db="UniProtKB">
        <authorList>
            <consortium name="WormBaseParasite"/>
        </authorList>
    </citation>
    <scope>IDENTIFICATION</scope>
</reference>
<keyword evidence="1" id="KW-1185">Reference proteome</keyword>
<name>A0A1I7XS52_HETBA</name>